<dbReference type="PANTHER" id="PTHR23131">
    <property type="entry name" value="ENDORIBONUCLEASE LACTB2"/>
    <property type="match status" value="1"/>
</dbReference>
<evidence type="ECO:0000256" key="4">
    <source>
        <dbReference type="ARBA" id="ARBA00022833"/>
    </source>
</evidence>
<keyword evidence="7" id="KW-1185">Reference proteome</keyword>
<proteinExistence type="inferred from homology"/>
<comment type="caution">
    <text evidence="6">The sequence shown here is derived from an EMBL/GenBank/DDBJ whole genome shotgun (WGS) entry which is preliminary data.</text>
</comment>
<comment type="similarity">
    <text evidence="1">Belongs to the metallo-beta-lactamase superfamily.</text>
</comment>
<feature type="domain" description="Metallo-beta-lactamase" evidence="5">
    <location>
        <begin position="44"/>
        <end position="224"/>
    </location>
</feature>
<dbReference type="Gene3D" id="3.60.15.10">
    <property type="entry name" value="Ribonuclease Z/Hydroxyacylglutathione hydrolase-like"/>
    <property type="match status" value="1"/>
</dbReference>
<accession>A0A177B655</accession>
<keyword evidence="3" id="KW-0378">Hydrolase</keyword>
<organism evidence="6 7">
    <name type="scientific">Intoshia linei</name>
    <dbReference type="NCBI Taxonomy" id="1819745"/>
    <lineage>
        <taxon>Eukaryota</taxon>
        <taxon>Metazoa</taxon>
        <taxon>Spiralia</taxon>
        <taxon>Lophotrochozoa</taxon>
        <taxon>Mesozoa</taxon>
        <taxon>Orthonectida</taxon>
        <taxon>Rhopaluridae</taxon>
        <taxon>Intoshia</taxon>
    </lineage>
</organism>
<dbReference type="InterPro" id="IPR036866">
    <property type="entry name" value="RibonucZ/Hydroxyglut_hydro"/>
</dbReference>
<dbReference type="InterPro" id="IPR050662">
    <property type="entry name" value="Sec-metab_biosynth-thioest"/>
</dbReference>
<dbReference type="Gene3D" id="1.10.10.10">
    <property type="entry name" value="Winged helix-like DNA-binding domain superfamily/Winged helix DNA-binding domain"/>
    <property type="match status" value="1"/>
</dbReference>
<evidence type="ECO:0000256" key="1">
    <source>
        <dbReference type="ARBA" id="ARBA00007749"/>
    </source>
</evidence>
<dbReference type="OrthoDB" id="17458at2759"/>
<dbReference type="FunFam" id="3.60.15.10:FF:000041">
    <property type="entry name" value="Metallo-beta-lactamase domain protein"/>
    <property type="match status" value="1"/>
</dbReference>
<dbReference type="EMBL" id="LWCA01000237">
    <property type="protein sequence ID" value="OAF69736.1"/>
    <property type="molecule type" value="Genomic_DNA"/>
</dbReference>
<reference evidence="6 7" key="1">
    <citation type="submission" date="2016-04" db="EMBL/GenBank/DDBJ databases">
        <title>The genome of Intoshia linei affirms orthonectids as highly simplified spiralians.</title>
        <authorList>
            <person name="Mikhailov K.V."/>
            <person name="Slusarev G.S."/>
            <person name="Nikitin M.A."/>
            <person name="Logacheva M.D."/>
            <person name="Penin A."/>
            <person name="Aleoshin V."/>
            <person name="Panchin Y.V."/>
        </authorList>
    </citation>
    <scope>NUCLEOTIDE SEQUENCE [LARGE SCALE GENOMIC DNA]</scope>
    <source>
        <strain evidence="6">Intl2013</strain>
        <tissue evidence="6">Whole animal</tissue>
    </source>
</reference>
<keyword evidence="2" id="KW-0479">Metal-binding</keyword>
<sequence length="608" mass="70670">MSIKKNIPGFLFQYPLPKIETVKKLSKNIIRILGCNPGVMTLQGTNTYLVGSGHLRTLIDTGNDNNCTYFNTIKNVLFQEKCQISQILITHWHADHTGGIKNLIDLCVKNLTIMKHTRLGLQNESEYIFSQEERTFNDNLKNYKYKYISDNDMIKIDNEMTLNSLYTPGHSDDHLCFYDLNSKILFSGDCILGGTSTIYTDVKIYLKSMYRLKKLNLEKILPGHGQEIINPAEYIELYLNHRKNRQNAIVDFISQNSPTTLKNIVDDQYSNISQTLKMAATHVTNITLKYLTEQGIIGEKNGSFFKLMNSLLFRDDWNLLDIYKSKPSKCNLNKLEPINDEIVPDSTKVSNFNQDQRIAYLLKDHPYTSHISKFALFPNYDTLYSPINAIHWYNSFNRGCNYISCIQKTYGNDCRIEVIPNSIGYLPKNLDSYSQNSITHISDSIHYQKKNIYKTSKNLYDDDFIYKTYQEKLDKKSNSIHDYLSEEHVFPVKGRKARQRRKENRCSCSCHTQIYSTCGVDTLNFEKNINSEILNKCETCSCFEKKSHLISDKSLNDIQNKFSKTNCYAEFNAKFESKTKNLYDNVYTGRKRYFFGRHSQQLRGLYQK</sequence>
<evidence type="ECO:0000256" key="3">
    <source>
        <dbReference type="ARBA" id="ARBA00022801"/>
    </source>
</evidence>
<dbReference type="SMART" id="SM00849">
    <property type="entry name" value="Lactamase_B"/>
    <property type="match status" value="1"/>
</dbReference>
<gene>
    <name evidence="6" type="ORF">A3Q56_02515</name>
</gene>
<dbReference type="CDD" id="cd07722">
    <property type="entry name" value="LACTB2-like_MBL-fold"/>
    <property type="match status" value="1"/>
</dbReference>
<dbReference type="SUPFAM" id="SSF56281">
    <property type="entry name" value="Metallo-hydrolase/oxidoreductase"/>
    <property type="match status" value="1"/>
</dbReference>
<evidence type="ECO:0000313" key="7">
    <source>
        <dbReference type="Proteomes" id="UP000078046"/>
    </source>
</evidence>
<name>A0A177B655_9BILA</name>
<dbReference type="PANTHER" id="PTHR23131:SF0">
    <property type="entry name" value="ENDORIBONUCLEASE LACTB2"/>
    <property type="match status" value="1"/>
</dbReference>
<evidence type="ECO:0000313" key="6">
    <source>
        <dbReference type="EMBL" id="OAF69736.1"/>
    </source>
</evidence>
<dbReference type="GO" id="GO:0046872">
    <property type="term" value="F:metal ion binding"/>
    <property type="evidence" value="ECO:0007669"/>
    <property type="project" value="UniProtKB-KW"/>
</dbReference>
<evidence type="ECO:0000256" key="2">
    <source>
        <dbReference type="ARBA" id="ARBA00022723"/>
    </source>
</evidence>
<dbReference type="InterPro" id="IPR047921">
    <property type="entry name" value="LACTB2-like_MBL-fold"/>
</dbReference>
<keyword evidence="4" id="KW-0862">Zinc</keyword>
<dbReference type="InterPro" id="IPR036388">
    <property type="entry name" value="WH-like_DNA-bd_sf"/>
</dbReference>
<evidence type="ECO:0000259" key="5">
    <source>
        <dbReference type="SMART" id="SM00849"/>
    </source>
</evidence>
<dbReference type="AlphaFoldDB" id="A0A177B655"/>
<dbReference type="InterPro" id="IPR001279">
    <property type="entry name" value="Metallo-B-lactamas"/>
</dbReference>
<dbReference type="GO" id="GO:0016787">
    <property type="term" value="F:hydrolase activity"/>
    <property type="evidence" value="ECO:0007669"/>
    <property type="project" value="UniProtKB-KW"/>
</dbReference>
<dbReference type="Proteomes" id="UP000078046">
    <property type="component" value="Unassembled WGS sequence"/>
</dbReference>
<protein>
    <submittedName>
        <fullName evidence="6">Beta-lactamase-like protein 2</fullName>
    </submittedName>
</protein>
<dbReference type="Pfam" id="PF00753">
    <property type="entry name" value="Lactamase_B"/>
    <property type="match status" value="1"/>
</dbReference>